<dbReference type="EMBL" id="CXST01000001">
    <property type="protein sequence ID" value="CTQ41760.1"/>
    <property type="molecule type" value="Genomic_DNA"/>
</dbReference>
<dbReference type="AlphaFoldDB" id="A0A0M6XY95"/>
<feature type="domain" description="Ancillary SecYEG translocon subunit/Cell division coordinator CpoB TPR" evidence="2">
    <location>
        <begin position="19"/>
        <end position="184"/>
    </location>
</feature>
<keyword evidence="1" id="KW-0812">Transmembrane</keyword>
<gene>
    <name evidence="3" type="ORF">LAL4801_00180</name>
</gene>
<dbReference type="Pfam" id="PF09976">
    <property type="entry name" value="TPR_21"/>
    <property type="match status" value="1"/>
</dbReference>
<dbReference type="Proteomes" id="UP000048926">
    <property type="component" value="Unassembled WGS sequence"/>
</dbReference>
<feature type="transmembrane region" description="Helical" evidence="1">
    <location>
        <begin position="24"/>
        <end position="45"/>
    </location>
</feature>
<name>A0A0M6XY95_9HYPH</name>
<protein>
    <recommendedName>
        <fullName evidence="2">Ancillary SecYEG translocon subunit/Cell division coordinator CpoB TPR domain-containing protein</fullName>
    </recommendedName>
</protein>
<dbReference type="InterPro" id="IPR018704">
    <property type="entry name" value="SecYEG/CpoB_TPR"/>
</dbReference>
<evidence type="ECO:0000313" key="3">
    <source>
        <dbReference type="EMBL" id="CTQ41760.1"/>
    </source>
</evidence>
<evidence type="ECO:0000313" key="4">
    <source>
        <dbReference type="Proteomes" id="UP000048926"/>
    </source>
</evidence>
<accession>A0A0M6XY95</accession>
<organism evidence="3 4">
    <name type="scientific">Roseibium aggregatum</name>
    <dbReference type="NCBI Taxonomy" id="187304"/>
    <lineage>
        <taxon>Bacteria</taxon>
        <taxon>Pseudomonadati</taxon>
        <taxon>Pseudomonadota</taxon>
        <taxon>Alphaproteobacteria</taxon>
        <taxon>Hyphomicrobiales</taxon>
        <taxon>Stappiaceae</taxon>
        <taxon>Roseibium</taxon>
    </lineage>
</organism>
<reference evidence="4" key="1">
    <citation type="submission" date="2015-07" db="EMBL/GenBank/DDBJ databases">
        <authorList>
            <person name="Rodrigo-Torres Lidia"/>
            <person name="Arahal R.David."/>
        </authorList>
    </citation>
    <scope>NUCLEOTIDE SEQUENCE [LARGE SCALE GENOMIC DNA]</scope>
    <source>
        <strain evidence="4">CECT 4801</strain>
    </source>
</reference>
<keyword evidence="1" id="KW-0472">Membrane</keyword>
<keyword evidence="1" id="KW-1133">Transmembrane helix</keyword>
<dbReference type="STRING" id="187304.B0E33_00750"/>
<proteinExistence type="predicted"/>
<sequence>MSDIFREVDEDIRQEKYRRLWDRFGPWVLGVAVLIIVGTGGYRGWLYWQEQQSQSAGDTFFEAVRLSEAQNYEEAAALYGELDNALGGYPALAKLRQATDLSNSGKTEEALAEFDALSRDTSIMDALRDVAALRAAYLAVDTQGYGDIADRVEKLTGDTGPFRAAARELLALSAWKAGDIETARQWISALEDDAETPADVSRRVSILSDVIRSSNGEAKADSEGNNQ</sequence>
<dbReference type="KEGG" id="lagg:B0E33_00750"/>
<evidence type="ECO:0000256" key="1">
    <source>
        <dbReference type="SAM" id="Phobius"/>
    </source>
</evidence>
<keyword evidence="4" id="KW-1185">Reference proteome</keyword>
<dbReference type="RefSeq" id="WP_023003950.1">
    <property type="nucleotide sequence ID" value="NZ_CP045617.1"/>
</dbReference>
<dbReference type="OrthoDB" id="7173339at2"/>
<evidence type="ECO:0000259" key="2">
    <source>
        <dbReference type="Pfam" id="PF09976"/>
    </source>
</evidence>